<reference evidence="2 3" key="1">
    <citation type="submission" date="2019-06" db="EMBL/GenBank/DDBJ databases">
        <authorList>
            <person name="Broberg M."/>
        </authorList>
    </citation>
    <scope>NUCLEOTIDE SEQUENCE [LARGE SCALE GENOMIC DNA]</scope>
</reference>
<gene>
    <name evidence="2" type="ORF">CLO192961_LOCUS492513</name>
</gene>
<dbReference type="Proteomes" id="UP000766486">
    <property type="component" value="Unassembled WGS sequence"/>
</dbReference>
<proteinExistence type="predicted"/>
<keyword evidence="1" id="KW-0812">Transmembrane</keyword>
<keyword evidence="1" id="KW-1133">Transmembrane helix</keyword>
<accession>A0ABY6V338</accession>
<comment type="caution">
    <text evidence="2">The sequence shown here is derived from an EMBL/GenBank/DDBJ whole genome shotgun (WGS) entry which is preliminary data.</text>
</comment>
<protein>
    <submittedName>
        <fullName evidence="2">Uncharacterized protein</fullName>
    </submittedName>
</protein>
<feature type="transmembrane region" description="Helical" evidence="1">
    <location>
        <begin position="217"/>
        <end position="240"/>
    </location>
</feature>
<keyword evidence="1" id="KW-0472">Membrane</keyword>
<evidence type="ECO:0000313" key="2">
    <source>
        <dbReference type="EMBL" id="VUC38019.1"/>
    </source>
</evidence>
<evidence type="ECO:0000256" key="1">
    <source>
        <dbReference type="SAM" id="Phobius"/>
    </source>
</evidence>
<evidence type="ECO:0000313" key="3">
    <source>
        <dbReference type="Proteomes" id="UP000766486"/>
    </source>
</evidence>
<dbReference type="PANTHER" id="PTHR35041">
    <property type="entry name" value="MEDIATOR OF RNA POLYMERASE II TRANSCRIPTION SUBUNIT 1"/>
    <property type="match status" value="1"/>
</dbReference>
<dbReference type="PANTHER" id="PTHR35041:SF6">
    <property type="entry name" value="FORMYLMETHIONINE DEFORMYLASE-LIKE PROTEIN-RELATED"/>
    <property type="match status" value="1"/>
</dbReference>
<organism evidence="2 3">
    <name type="scientific">Bionectria ochroleuca</name>
    <name type="common">Gliocladium roseum</name>
    <dbReference type="NCBI Taxonomy" id="29856"/>
    <lineage>
        <taxon>Eukaryota</taxon>
        <taxon>Fungi</taxon>
        <taxon>Dikarya</taxon>
        <taxon>Ascomycota</taxon>
        <taxon>Pezizomycotina</taxon>
        <taxon>Sordariomycetes</taxon>
        <taxon>Hypocreomycetidae</taxon>
        <taxon>Hypocreales</taxon>
        <taxon>Bionectriaceae</taxon>
        <taxon>Clonostachys</taxon>
    </lineage>
</organism>
<sequence length="317" mass="35498">MPMFVDFLAYSSKTNRTLLGESKDNYFRFDMQYPSLGYKKGHGDNITCVAYAAEYSVSVEFSNNMQAFNTSVRHLEPLNATMLPGLSLMSELYQFQPNEHVSDDFIMETTGMRSLKYTYSRLNMRSIIESLLDYALGGSIIFYEIGQDQILNKTLILQSPQTTENGTHFATNFAAHIVEELLHNVTISMLSYRNTTILANATQTLYENIYYFQGRRILLLSYSLPMGLALIFVCIGLSALSQNGNSANVGGFLQLLCTTTGDCLAVNRLASRCTNGGKDIDNEIDELKKLKVRFGPLLSSEDGINPRMGFGTEEELQ</sequence>
<keyword evidence="3" id="KW-1185">Reference proteome</keyword>
<dbReference type="EMBL" id="CABFNS010001089">
    <property type="protein sequence ID" value="VUC38019.1"/>
    <property type="molecule type" value="Genomic_DNA"/>
</dbReference>
<name>A0ABY6V338_BIOOC</name>